<organism evidence="1 2">
    <name type="scientific">Scytonema hofmannii PCC 7110</name>
    <dbReference type="NCBI Taxonomy" id="128403"/>
    <lineage>
        <taxon>Bacteria</taxon>
        <taxon>Bacillati</taxon>
        <taxon>Cyanobacteriota</taxon>
        <taxon>Cyanophyceae</taxon>
        <taxon>Nostocales</taxon>
        <taxon>Scytonemataceae</taxon>
        <taxon>Scytonema</taxon>
    </lineage>
</organism>
<name>A0A139WST4_9CYAN</name>
<evidence type="ECO:0000313" key="2">
    <source>
        <dbReference type="Proteomes" id="UP000076925"/>
    </source>
</evidence>
<dbReference type="EMBL" id="ANNX02000051">
    <property type="protein sequence ID" value="KYC35467.1"/>
    <property type="molecule type" value="Genomic_DNA"/>
</dbReference>
<keyword evidence="2" id="KW-1185">Reference proteome</keyword>
<gene>
    <name evidence="1" type="ORF">WA1_06475</name>
</gene>
<reference evidence="1 2" key="1">
    <citation type="journal article" date="2013" name="Genome Biol. Evol.">
        <title>Genomes of Stigonematalean cyanobacteria (subsection V) and the evolution of oxygenic photosynthesis from prokaryotes to plastids.</title>
        <authorList>
            <person name="Dagan T."/>
            <person name="Roettger M."/>
            <person name="Stucken K."/>
            <person name="Landan G."/>
            <person name="Koch R."/>
            <person name="Major P."/>
            <person name="Gould S.B."/>
            <person name="Goremykin V.V."/>
            <person name="Rippka R."/>
            <person name="Tandeau de Marsac N."/>
            <person name="Gugger M."/>
            <person name="Lockhart P.J."/>
            <person name="Allen J.F."/>
            <person name="Brune I."/>
            <person name="Maus I."/>
            <person name="Puhler A."/>
            <person name="Martin W.F."/>
        </authorList>
    </citation>
    <scope>NUCLEOTIDE SEQUENCE [LARGE SCALE GENOMIC DNA]</scope>
    <source>
        <strain evidence="1 2">PCC 7110</strain>
    </source>
</reference>
<comment type="caution">
    <text evidence="1">The sequence shown here is derived from an EMBL/GenBank/DDBJ whole genome shotgun (WGS) entry which is preliminary data.</text>
</comment>
<protein>
    <submittedName>
        <fullName evidence="1">Uncharacterized protein</fullName>
    </submittedName>
</protein>
<accession>A0A139WST4</accession>
<sequence length="78" mass="8736">MGKSKRVVTLVVYLLLRYGGNCTDQFKVLVGAQGLAPLRLFHQMSILLEKYKKSIIPSCGMGVKARPYLKGFIKSDFL</sequence>
<proteinExistence type="predicted"/>
<dbReference type="AlphaFoldDB" id="A0A139WST4"/>
<evidence type="ECO:0000313" key="1">
    <source>
        <dbReference type="EMBL" id="KYC35467.1"/>
    </source>
</evidence>
<dbReference type="Proteomes" id="UP000076925">
    <property type="component" value="Unassembled WGS sequence"/>
</dbReference>